<accession>A0A6C0Y7N3</accession>
<gene>
    <name evidence="1" type="ORF">FSC09_17275</name>
</gene>
<geneLocation type="plasmid" evidence="2">
    <name>pb18-3</name>
</geneLocation>
<dbReference type="Proteomes" id="UP000503440">
    <property type="component" value="Plasmid pB18-3"/>
</dbReference>
<evidence type="ECO:0000313" key="2">
    <source>
        <dbReference type="Proteomes" id="UP000503440"/>
    </source>
</evidence>
<name>A0A6C0Y7N3_9GAMM</name>
<proteinExistence type="predicted"/>
<protein>
    <submittedName>
        <fullName evidence="1">Uncharacterized protein</fullName>
    </submittedName>
</protein>
<sequence length="360" mass="41046">MPSFISTGKKLKVLTSSIWSNNQQALFGIAPSNTNLESGPQTSVQCFAVVEDINLKPETMTIYLLVNTQFKSINENGVDDEQVKMKDCEIKIARSFDLTQIHSGELNYNQLHALGKDFATEVLKYAQFALFSELGKADALPLGIYENLIFNPENISINLDASENKVNLTPFIHYYRLLNIPRMHLIDQFIKFAKKKGEMSFTVDQMRFCLSEQPCLGVLNNCKHSAAKPVDLRHPHLLDIHIKGETALQEMFKSVLYDLTMNGNNRKSHEYELFSDLLHTNNFNEAFLSHVQPTNESISNTLDQMNYALFNFSNAQKNLDKIEDNIHKQHYQYNLAWFAATLGYIEAAVESCCHVYTVKK</sequence>
<keyword evidence="1" id="KW-0614">Plasmid</keyword>
<evidence type="ECO:0000313" key="1">
    <source>
        <dbReference type="EMBL" id="QIC72110.1"/>
    </source>
</evidence>
<reference evidence="1 2" key="1">
    <citation type="submission" date="2019-09" db="EMBL/GenBank/DDBJ databases">
        <title>Non-baumannii Acinetobacter spp. carrying blaNDM-1 isolated in China.</title>
        <authorList>
            <person name="Cui C."/>
            <person name="Chen C."/>
            <person name="Sun J."/>
            <person name="Liu Y."/>
        </authorList>
    </citation>
    <scope>NUCLEOTIDE SEQUENCE [LARGE SCALE GENOMIC DNA]</scope>
    <source>
        <strain evidence="1 2">B18</strain>
        <plasmid evidence="2">pb18-3</plasmid>
    </source>
</reference>
<organism evidence="1 2">
    <name type="scientific">Acinetobacter indicus</name>
    <dbReference type="NCBI Taxonomy" id="756892"/>
    <lineage>
        <taxon>Bacteria</taxon>
        <taxon>Pseudomonadati</taxon>
        <taxon>Pseudomonadota</taxon>
        <taxon>Gammaproteobacteria</taxon>
        <taxon>Moraxellales</taxon>
        <taxon>Moraxellaceae</taxon>
        <taxon>Acinetobacter</taxon>
    </lineage>
</organism>
<dbReference type="RefSeq" id="WP_163146669.1">
    <property type="nucleotide sequence ID" value="NZ_CP044458.1"/>
</dbReference>
<dbReference type="EMBL" id="CP044458">
    <property type="protein sequence ID" value="QIC72110.1"/>
    <property type="molecule type" value="Genomic_DNA"/>
</dbReference>
<dbReference type="AlphaFoldDB" id="A0A6C0Y7N3"/>